<keyword evidence="2" id="KW-0472">Membrane</keyword>
<gene>
    <name evidence="4" type="ORF">BJ970_000079</name>
</gene>
<sequence length="5054" mass="536109">MSLMVPEEVRRLFQVLTGEDMTDADEDALFAVAGRLESDAATVESLAPVVGNVVERVRGGFSGKAADRFAQRLAAFGPVLEAGAVGVRQLAEFVRNLALQVQYLKFVTVGGLLLLVAEIAWAVAMAGPTGGASMAWLAARFAVMRLLLTRWWGQLFMRLAMSQVVGIGLQVVMDAGAQGLQFALGTRKKWDAAMSEMAVGVGSFSGLLAVPLSALGNVVGNAIAKVLVRGLGDKIDAEVLAAAARQVAEEHAEQYPVASMARFADVVSKNLEDYTGMSVRAMWVARFGHGLGESLEEGLTEMLGEAGYGAISGQGAQWNPFSFTAGVSEAIGSGIGNLAGLAVRGELIPAGRAREDTVGEKDSASTDTDTAGELQAESGAQAGEKPGFAETFSEKPGSAKEMSDVDSGIPAPGSEKVVATELEKGSVGPGVAVTSAVLPDGLAPGKTSPGDSSGAAHQTSVPDAGIATPAGADPSGGPGQVGAGAVAGEDSETGVPGTTVVPPVPRYPGEAGAPGALPGPGRLGTPPPLYSSHQGQDHVHGEAPDTGEPTGFSRAATSPPPYSQATGDTGPAPSDVDGVDGPAGHSAPSSPSSPSGPESVPGLGSVSQGGTPVSAGGAAAGDFRTDTGSSGVDSESDSDGRARSPAADGGVAAGGFRAGAPPMHGPAAGSGHADAGGAGAGSAGASVQHPAPVPGAGSSGPGGSLVSDGELTRGESGTGSPPRSEHTDTGLSSVDRPSAGVRAVEPTESAHGPLVDKPATGADVPGVSSGGVVPETTSLVAGSVAATDGQESTRGGGGISGASAGAGLVAGSADPARGGTPHSPISPQSPQSPQSSISPQSPVQPGPVSPGGRLPVAAPVGLPADAVRVPVPAEVVTGGGVAEFVRGQVGDAEADLIVLAPGEGSGSGVAISPGQATEVALGLGRDVVALVPGRGRRGPRWMRFGSDGTRPRPVGRPGPVVAPEQTGRGRDELSALTGSSATVPASAAEVAPRPAGQERGAETVPAVAEAQATATGPKEETRGHTQDEPTARPSVPAVLAVRGSDESVTYPEWTRSPGYAEAAPDRERLLVVLGGDRAAVSGDSVAQARRSGADVLARTGTAGGPQWMLFRADGREPQPVEPPAEIARFATPEPLLVFGPDDGAVAAEAAALASDMPGVQVVGMHVTPQGGARWPDGVVDPEESANRIRRDRRFVAGLPVALFGCGAGRRSRPVAASFAQRFATGLRAQLWTTEASGVWQTDDGAVHATETTVTADGRMLPVFVDGQGTGQWSLLGPDGQELRTHGPELRAALTGAAQPRYADHTRPEPVIRWADDEDVALTDADEGGTRGNELLSGWWDATDREDAAAFVRRRLSDEDVRRLADEVELRYRDGVGGPGTRSGQRLRGRLVHLLQLTEELGGRPDVAQARDVRLVADWIRDVGRMRGPTVFPADVHGLLQELTGTTTNARLHEVRFLADVVRRAEEGLEQRRATVDEVREQWRRGATRAVTLRMGGQAENTVVYPVSMASSRWWRDFHGGRVQMDQVRREMGIPGDRDPMVVVVEARRRTAGAEKSFLIGDAVRGSTAHLETPWELGQGVAGTEQYQRIAGNNADSPVVLVVLGGNAGLGVHLSRDELARRFAAGLSAGGDGVRQVLLAEGYISHDPAGFGLAAVGPPTGARQDPGVVLPSGVRPNVLALRLRSAPGHTIAYPADATTEGRLLSAAREGSGRQAIDAGSPISVLTWIAPWGGFIVADRHTWETQEVTPREFARWVVEDARSHGIVGHDDDRPVVVRTFLRERVQTLPAAARRELFRQHERIWHELAEGFREAGYHGPIHVTSLDRATHGPEADLVVPWSPQLRLTIRNGVDVIDAVAYPRDSAEEAAWRRWAQSAGPGLDWLLAQMGYEPPILVLACRADRDTFAYVDPETRETSRLSAGAFGRIVAGAVGEIAASNPSKTVVVFAVRPDSGGALREQERRQLASGIHRYGHEGPVYVASVVERHVGENIRFVPWGITLAGGHPHAAELQVRLVGQHSRSEHIVLAAGGTSADVNWWSQWNSGDFQVNVRQRFGLQETNVVLARLWGDEFVTPSGTVSAFEFGRRLALNANYNDYIVDIAPVLLATFGAETGLGEHAAREFARGVWSNDPDREVWVTDRDFRVRRDADDVAVIPLDTDPPRFVPSRNWSPVARLSRPADDDFGPVLVYPYRPGWAPPLAVDMDWFVSEAGHRRPVVVVARSVRGRFHVVDPSTDETRVLGPSDFGTSVLRNEEFQQSVSDDPARPVVVVFDWWPSGLTEGEARALAEGLRGDGIRRPVFLSMGQFRVHESGRRPYALVEAPSAQSALLTHPASAVDAQRPLLLSYVDDSDAGVADQVRSFGVSRLLSELGYRGPQQPIVILTSTISGSFLASASGLSPANFGEFLAAEPKYLEATRGDWRRPVVIVPLGGRFDSVSVEDLTPFTARLLGTPDADRPVYISHDNIPADGLAMLEDGVVALPGLRLLTPDRMQLPRMREELESQPLRVGVAEESALNAVGFPVEPEDAGHWEQWGSLNFAGYGPMLRRAVSEFDPDPLFVFVKVSGERIVVMAHDSDSEPEPEFEAAYAPEAGRRRESPDPVEVGMLIQHSPYFQDLEYPFSDPVDAGQLGRTVVIVPMSYGESLPDWYERALAEGLRRVGGPPRPVYVYDGYRHEAFGIDDVLDRLRNVTPELHWRRAGEVRDLEEHRELVPRYERDSPPSYASAGEVASAVAAVDRRRAAAVPGAPARPAEVTETEIATLHQRWSGEFREAERVLSALPADGVADLQARAGTILESLWERPRQGDTSSAMAMQALWDRMAQRIAFRLSGDASETRAWAEAAAMAASVPSLPVVLAVRGSDESVVYPEWTRSPGYAAVSPEQGRLLVLGSDRVVVPGESVAEARRSGVDVLARTDTEGGPQWILLRADGGTPFRVEPSAEVGRLPSPAPLMFFADDEGGVAVEAAALAADVPGVQVVGLHVTPEGGARWPDGELSPEESAERVWRDQRFVAGLPVALFGCGAGRRSGSGEPSFAQRFAARLRAQVWTADASDVWQTRDGAVHATESVVSGDGRMLPVFVDGQGTGQWSLLGPDGQEVFSRGPELRAALTDSAAPRYAEGASQEALIRWADDADAAPAAGGRPIDELLREWRAARGQEDGELAAGRGLADEDVWRVADAVELRYRSGVGQRPGTRSWERLRVRLVHVLRLTEQLGGQPTVADARDVRLVADWIRDTGRMQGPMVTAADVHGVVQELTDDPRNVRFHEARYLAGVLRDQGVEGRRERQASVAELRAQWRRGATRAVTLRMGGHAENTVAYPVSMASSRWWRDFHGGRVDLDRVRREMGIAGDRDPVVVVVEARRRTAGAEKSFLIGDAVRGTTAHLETPWELGQWVAGTEQYQRIAGSNQDGPVVLVVTGGNAGLGVHLSRDELTRRFAEGLTAGGDGSRQVLLAEGYISQDPSGFGLIAVDSGTGRAQDAGLMLPSGVGASVLALRMDSAHENTIAYPVNAENRDDFRALAGSDSLRMDSVRQAVEADSPIFVLAWTTPQGVFIVADEDTGEMRDLTPREFARQMIEDARSHGIASRYDDRAVVVFTYASTYRVPMPNQAREELAKAMRDAGHRGPVHVATWDSATNGPRLGPESEPVLDQSFELVDPWSPRSWLAIPAESGVIDVVAYPKDSAEAATWRRWAESGPDLDWLPAQARDDGAPVFVLAGQESDGMFVYVDPATRQTGWLSPGAFGREVAGALGEITTSNPGKAVVVLAVQQDVGTAMSEQEGWRLASGIRRNGHDGPLYIANVEDNQDTWLAVKDIALAGGLPRVAELSVSELNSANPSHVLLAAGGTSADVDWWYRWSSGGFRVTAARWVGLGSTTVALARLWGEEFVTPSGTVSAFEFGRQLVLSSNYGISALRPGVPVLLATVGAESGLGADAASEFARGVWSNDPDRTVLVTDRDFRLRRDANGAAVLHFDEDPPRFVPSRNWSPMAARIRAGDEDFGPVVTYPSRPGPVPRLSVDMDWVASETGRGKSFVVVARSVRGRFHVLDQTGETRVLAPSDFGSCVIGNAGFPHFFRDDPNRPVVVVFDRWPSGLTERDARALAEGLRRDGVQRPVFLSMGEFAERESGWRSHALVEAPSAQSVMLRHPAGAAGAQRPLLISYLDPSEADVADQIRSFGVSRLVSELGYRDPQQPIVVLASAGGSSFFRGGVLSPARFGDLLAADPEYLAATRGDWRRPVVIISLARRDDVRLAGMADLTPFTSHLLGSPDADRPVYIPEDNVTPAMLEGGTVGLPGLRLLTPDRMRPPAVRDELKPEYLKVGGVSTPNGVCFPVQPEELGAWASWSSLDYQGCGPMLRRAVGEFDPDPLFVFVKVVDQQIEVIRHLADESGAESDSGSRAEGGFRRESPDPVELGMLIQRSSAFQVLENSASRIADAGQLGRTVVLVADSLDNVPLPNWYTRALAEGLRRVGGPPRAVYVYDGFSHEAADTDAALDRLRSATPELHWRRAGDARNPEEPREIVPPYERDLPPDYHSAGEVASAVASVDRQREVAGVARPALPAEVTEAEIASVHRHWSGQFEEAERVLSALPADGVADLQARARAVLGSMWERPRQGDTPSAMAVQDLWDRMAQRVAFRLSGEGAETGAWAEAAAMAASVPSLPVVLAVRGSDESVVYPEWTRSPGYAQVSPDRGQVLVVQGSDSMIVTGESVAEAQRSGADVLARMDTEDGPQWMVFRVGGGVPLRVEPPAEVARSASPVPLLAFGPDEDAVAAEAVALASDLPGVQVVGVHVTPEGGARWPDGELGPEESAERVWRDRRFVAGLPVALFGCGAGRRPGAGEASFAQRFAVGLGAYVWAAGASDVWQTRDGAVHATESVVSGDGRMLPVFVGGRGTGHWSLLGPDGQEVSSGGPELRAALAGASQPQYAEQARPETVIRWADSEAAVPGPVSLSVPGARQRAEYVGWTLSPHHAAAAPQGARPLLVLGHEETVVSGDAVAEARDIGADVLARVDLGRGPKWMLYRADGTRPRPVDPPTELSPQPVPGTVADPKVR</sequence>
<dbReference type="InterPro" id="IPR057746">
    <property type="entry name" value="CpnT-like_N"/>
</dbReference>
<dbReference type="Proteomes" id="UP000584374">
    <property type="component" value="Unassembled WGS sequence"/>
</dbReference>
<name>A0A840Q2F6_9PSEU</name>
<evidence type="ECO:0000313" key="4">
    <source>
        <dbReference type="EMBL" id="MBB5152545.1"/>
    </source>
</evidence>
<feature type="compositionally biased region" description="Low complexity" evidence="1">
    <location>
        <begin position="658"/>
        <end position="673"/>
    </location>
</feature>
<feature type="region of interest" description="Disordered" evidence="1">
    <location>
        <begin position="939"/>
        <end position="1034"/>
    </location>
</feature>
<feature type="compositionally biased region" description="Basic and acidic residues" evidence="1">
    <location>
        <begin position="4394"/>
        <end position="4407"/>
    </location>
</feature>
<dbReference type="Pfam" id="PF25547">
    <property type="entry name" value="WXG100_2"/>
    <property type="match status" value="1"/>
</dbReference>
<feature type="compositionally biased region" description="Low complexity" evidence="1">
    <location>
        <begin position="764"/>
        <end position="774"/>
    </location>
</feature>
<feature type="compositionally biased region" description="Low complexity" evidence="1">
    <location>
        <begin position="951"/>
        <end position="963"/>
    </location>
</feature>
<feature type="transmembrane region" description="Helical" evidence="2">
    <location>
        <begin position="103"/>
        <end position="124"/>
    </location>
</feature>
<keyword evidence="2" id="KW-1133">Transmembrane helix</keyword>
<feature type="compositionally biased region" description="Basic and acidic residues" evidence="1">
    <location>
        <begin position="1017"/>
        <end position="1030"/>
    </location>
</feature>
<dbReference type="EMBL" id="JACHIW010000001">
    <property type="protein sequence ID" value="MBB5152545.1"/>
    <property type="molecule type" value="Genomic_DNA"/>
</dbReference>
<evidence type="ECO:0000256" key="1">
    <source>
        <dbReference type="SAM" id="MobiDB-lite"/>
    </source>
</evidence>
<feature type="compositionally biased region" description="Basic and acidic residues" evidence="1">
    <location>
        <begin position="352"/>
        <end position="364"/>
    </location>
</feature>
<feature type="compositionally biased region" description="Low complexity" evidence="1">
    <location>
        <begin position="801"/>
        <end position="813"/>
    </location>
</feature>
<reference evidence="4 5" key="1">
    <citation type="submission" date="2020-08" db="EMBL/GenBank/DDBJ databases">
        <title>Sequencing the genomes of 1000 actinobacteria strains.</title>
        <authorList>
            <person name="Klenk H.-P."/>
        </authorList>
    </citation>
    <scope>NUCLEOTIDE SEQUENCE [LARGE SCALE GENOMIC DNA]</scope>
    <source>
        <strain evidence="4 5">DSM 45584</strain>
    </source>
</reference>
<evidence type="ECO:0000313" key="5">
    <source>
        <dbReference type="Proteomes" id="UP000584374"/>
    </source>
</evidence>
<dbReference type="RefSeq" id="WP_184722031.1">
    <property type="nucleotide sequence ID" value="NZ_JACHIW010000001.1"/>
</dbReference>
<evidence type="ECO:0000256" key="2">
    <source>
        <dbReference type="SAM" id="Phobius"/>
    </source>
</evidence>
<feature type="region of interest" description="Disordered" evidence="1">
    <location>
        <begin position="438"/>
        <end position="856"/>
    </location>
</feature>
<feature type="compositionally biased region" description="Low complexity" evidence="1">
    <location>
        <begin position="483"/>
        <end position="501"/>
    </location>
</feature>
<keyword evidence="2" id="KW-0812">Transmembrane</keyword>
<feature type="region of interest" description="Disordered" evidence="1">
    <location>
        <begin position="4385"/>
        <end position="4407"/>
    </location>
</feature>
<feature type="compositionally biased region" description="Low complexity" evidence="1">
    <location>
        <begin position="823"/>
        <end position="841"/>
    </location>
</feature>
<feature type="region of interest" description="Disordered" evidence="1">
    <location>
        <begin position="5025"/>
        <end position="5054"/>
    </location>
</feature>
<proteinExistence type="predicted"/>
<comment type="caution">
    <text evidence="4">The sequence shown here is derived from an EMBL/GenBank/DDBJ whole genome shotgun (WGS) entry which is preliminary data.</text>
</comment>
<evidence type="ECO:0000259" key="3">
    <source>
        <dbReference type="Pfam" id="PF25547"/>
    </source>
</evidence>
<protein>
    <recommendedName>
        <fullName evidence="3">Outer membrane channel protein CpnT-like N-terminal domain-containing protein</fullName>
    </recommendedName>
</protein>
<feature type="compositionally biased region" description="Polar residues" evidence="1">
    <location>
        <begin position="449"/>
        <end position="461"/>
    </location>
</feature>
<feature type="compositionally biased region" description="Low complexity" evidence="1">
    <location>
        <begin position="508"/>
        <end position="524"/>
    </location>
</feature>
<accession>A0A840Q2F6</accession>
<feature type="compositionally biased region" description="Low complexity" evidence="1">
    <location>
        <begin position="582"/>
        <end position="606"/>
    </location>
</feature>
<keyword evidence="5" id="KW-1185">Reference proteome</keyword>
<feature type="region of interest" description="Disordered" evidence="1">
    <location>
        <begin position="352"/>
        <end position="413"/>
    </location>
</feature>
<organism evidence="4 5">
    <name type="scientific">Saccharopolyspora phatthalungensis</name>
    <dbReference type="NCBI Taxonomy" id="664693"/>
    <lineage>
        <taxon>Bacteria</taxon>
        <taxon>Bacillati</taxon>
        <taxon>Actinomycetota</taxon>
        <taxon>Actinomycetes</taxon>
        <taxon>Pseudonocardiales</taxon>
        <taxon>Pseudonocardiaceae</taxon>
        <taxon>Saccharopolyspora</taxon>
    </lineage>
</organism>
<feature type="domain" description="Outer membrane channel protein CpnT-like N-terminal" evidence="3">
    <location>
        <begin position="4"/>
        <end position="143"/>
    </location>
</feature>